<comment type="caution">
    <text evidence="3">The sequence shown here is derived from an EMBL/GenBank/DDBJ whole genome shotgun (WGS) entry which is preliminary data.</text>
</comment>
<dbReference type="CDD" id="cd00093">
    <property type="entry name" value="HTH_XRE"/>
    <property type="match status" value="1"/>
</dbReference>
<dbReference type="InterPro" id="IPR050807">
    <property type="entry name" value="TransReg_Diox_bact_type"/>
</dbReference>
<evidence type="ECO:0000313" key="3">
    <source>
        <dbReference type="EMBL" id="KIU17674.1"/>
    </source>
</evidence>
<dbReference type="SUPFAM" id="SSF47413">
    <property type="entry name" value="lambda repressor-like DNA-binding domains"/>
    <property type="match status" value="1"/>
</dbReference>
<dbReference type="InterPro" id="IPR001387">
    <property type="entry name" value="Cro/C1-type_HTH"/>
</dbReference>
<dbReference type="SMART" id="SM00530">
    <property type="entry name" value="HTH_XRE"/>
    <property type="match status" value="1"/>
</dbReference>
<dbReference type="AlphaFoldDB" id="A0A0D1JYH9"/>
<proteinExistence type="predicted"/>
<dbReference type="PANTHER" id="PTHR46797">
    <property type="entry name" value="HTH-TYPE TRANSCRIPTIONAL REGULATOR"/>
    <property type="match status" value="1"/>
</dbReference>
<dbReference type="PANTHER" id="PTHR46797:SF1">
    <property type="entry name" value="METHYLPHOSPHONATE SYNTHASE"/>
    <property type="match status" value="1"/>
</dbReference>
<dbReference type="PROSITE" id="PS50943">
    <property type="entry name" value="HTH_CROC1"/>
    <property type="match status" value="1"/>
</dbReference>
<keyword evidence="4" id="KW-1185">Reference proteome</keyword>
<protein>
    <submittedName>
        <fullName evidence="3">XRE family transcriptional regulator</fullName>
    </submittedName>
</protein>
<dbReference type="InterPro" id="IPR010982">
    <property type="entry name" value="Lambda_DNA-bd_dom_sf"/>
</dbReference>
<dbReference type="RefSeq" id="WP_043985080.1">
    <property type="nucleotide sequence ID" value="NZ_JXST01000007.1"/>
</dbReference>
<sequence length="84" mass="9294">MPTRPAQVEPERAAQWAEHRAAVGARIKALREWRGLTQEALALSCGVSRNILIDVEHGRRGLLFERLFDIAEALGVAVSELFDG</sequence>
<keyword evidence="1" id="KW-0238">DNA-binding</keyword>
<dbReference type="GO" id="GO:0005829">
    <property type="term" value="C:cytosol"/>
    <property type="evidence" value="ECO:0007669"/>
    <property type="project" value="TreeGrafter"/>
</dbReference>
<dbReference type="Pfam" id="PF01381">
    <property type="entry name" value="HTH_3"/>
    <property type="match status" value="1"/>
</dbReference>
<feature type="domain" description="HTH cro/C1-type" evidence="2">
    <location>
        <begin position="27"/>
        <end position="81"/>
    </location>
</feature>
<accession>A0A0D1JYH9</accession>
<dbReference type="Gene3D" id="1.10.260.40">
    <property type="entry name" value="lambda repressor-like DNA-binding domains"/>
    <property type="match status" value="1"/>
</dbReference>
<dbReference type="GO" id="GO:0003677">
    <property type="term" value="F:DNA binding"/>
    <property type="evidence" value="ECO:0007669"/>
    <property type="project" value="UniProtKB-KW"/>
</dbReference>
<dbReference type="STRING" id="280871.TL10_07075"/>
<reference evidence="3 4" key="1">
    <citation type="submission" date="2015-01" db="EMBL/GenBank/DDBJ databases">
        <title>Genome sequence of Mycobacterium llatzerense and Mycobacterium immunogenum recovered from brain abscess.</title>
        <authorList>
            <person name="Greninger A.L."/>
            <person name="Langelier C."/>
            <person name="Cunningham G."/>
            <person name="Chiu C.Y."/>
            <person name="Miller S."/>
        </authorList>
    </citation>
    <scope>NUCLEOTIDE SEQUENCE [LARGE SCALE GENOMIC DNA]</scope>
    <source>
        <strain evidence="3 4">CLUC14</strain>
    </source>
</reference>
<evidence type="ECO:0000256" key="1">
    <source>
        <dbReference type="ARBA" id="ARBA00023125"/>
    </source>
</evidence>
<organism evidence="3 4">
    <name type="scientific">Mycolicibacterium llatzerense</name>
    <dbReference type="NCBI Taxonomy" id="280871"/>
    <lineage>
        <taxon>Bacteria</taxon>
        <taxon>Bacillati</taxon>
        <taxon>Actinomycetota</taxon>
        <taxon>Actinomycetes</taxon>
        <taxon>Mycobacteriales</taxon>
        <taxon>Mycobacteriaceae</taxon>
        <taxon>Mycolicibacterium</taxon>
    </lineage>
</organism>
<dbReference type="Proteomes" id="UP000032221">
    <property type="component" value="Unassembled WGS sequence"/>
</dbReference>
<name>A0A0D1JYH9_9MYCO</name>
<gene>
    <name evidence="3" type="ORF">TL10_07075</name>
</gene>
<dbReference type="EMBL" id="JXST01000007">
    <property type="protein sequence ID" value="KIU17674.1"/>
    <property type="molecule type" value="Genomic_DNA"/>
</dbReference>
<evidence type="ECO:0000259" key="2">
    <source>
        <dbReference type="PROSITE" id="PS50943"/>
    </source>
</evidence>
<evidence type="ECO:0000313" key="4">
    <source>
        <dbReference type="Proteomes" id="UP000032221"/>
    </source>
</evidence>
<dbReference type="OrthoDB" id="5148209at2"/>
<dbReference type="GO" id="GO:0003700">
    <property type="term" value="F:DNA-binding transcription factor activity"/>
    <property type="evidence" value="ECO:0007669"/>
    <property type="project" value="TreeGrafter"/>
</dbReference>